<organism evidence="2 3">
    <name type="scientific">Trametes pubescens</name>
    <name type="common">White-rot fungus</name>
    <dbReference type="NCBI Taxonomy" id="154538"/>
    <lineage>
        <taxon>Eukaryota</taxon>
        <taxon>Fungi</taxon>
        <taxon>Dikarya</taxon>
        <taxon>Basidiomycota</taxon>
        <taxon>Agaricomycotina</taxon>
        <taxon>Agaricomycetes</taxon>
        <taxon>Polyporales</taxon>
        <taxon>Polyporaceae</taxon>
        <taxon>Trametes</taxon>
    </lineage>
</organism>
<feature type="compositionally biased region" description="Polar residues" evidence="1">
    <location>
        <begin position="11"/>
        <end position="33"/>
    </location>
</feature>
<dbReference type="EMBL" id="MNAD01000354">
    <property type="protein sequence ID" value="OJT13878.1"/>
    <property type="molecule type" value="Genomic_DNA"/>
</dbReference>
<evidence type="ECO:0000256" key="1">
    <source>
        <dbReference type="SAM" id="MobiDB-lite"/>
    </source>
</evidence>
<protein>
    <submittedName>
        <fullName evidence="2">Uncharacterized protein</fullName>
    </submittedName>
</protein>
<dbReference type="AlphaFoldDB" id="A0A1M2W204"/>
<sequence>MHSIVAADGPGTSTLRARTSRPISSGTTMSQLLRTPDGVLAPKYEAAPAAPAAAEATKD</sequence>
<reference evidence="2 3" key="1">
    <citation type="submission" date="2016-10" db="EMBL/GenBank/DDBJ databases">
        <title>Genome sequence of the basidiomycete white-rot fungus Trametes pubescens.</title>
        <authorList>
            <person name="Makela M.R."/>
            <person name="Granchi Z."/>
            <person name="Peng M."/>
            <person name="De Vries R.P."/>
            <person name="Grigoriev I."/>
            <person name="Riley R."/>
            <person name="Hilden K."/>
        </authorList>
    </citation>
    <scope>NUCLEOTIDE SEQUENCE [LARGE SCALE GENOMIC DNA]</scope>
    <source>
        <strain evidence="2 3">FBCC735</strain>
    </source>
</reference>
<keyword evidence="3" id="KW-1185">Reference proteome</keyword>
<accession>A0A1M2W204</accession>
<comment type="caution">
    <text evidence="2">The sequence shown here is derived from an EMBL/GenBank/DDBJ whole genome shotgun (WGS) entry which is preliminary data.</text>
</comment>
<proteinExistence type="predicted"/>
<evidence type="ECO:0000313" key="2">
    <source>
        <dbReference type="EMBL" id="OJT13878.1"/>
    </source>
</evidence>
<name>A0A1M2W204_TRAPU</name>
<evidence type="ECO:0000313" key="3">
    <source>
        <dbReference type="Proteomes" id="UP000184267"/>
    </source>
</evidence>
<gene>
    <name evidence="2" type="ORF">TRAPUB_9547</name>
</gene>
<feature type="region of interest" description="Disordered" evidence="1">
    <location>
        <begin position="1"/>
        <end position="37"/>
    </location>
</feature>
<dbReference type="Proteomes" id="UP000184267">
    <property type="component" value="Unassembled WGS sequence"/>
</dbReference>